<organism evidence="3 4">
    <name type="scientific">Bizionia algoritergicola</name>
    <dbReference type="NCBI Taxonomy" id="291187"/>
    <lineage>
        <taxon>Bacteria</taxon>
        <taxon>Pseudomonadati</taxon>
        <taxon>Bacteroidota</taxon>
        <taxon>Flavobacteriia</taxon>
        <taxon>Flavobacteriales</taxon>
        <taxon>Flavobacteriaceae</taxon>
        <taxon>Bizionia</taxon>
    </lineage>
</organism>
<keyword evidence="4" id="KW-1185">Reference proteome</keyword>
<reference evidence="3 4" key="1">
    <citation type="submission" date="2019-08" db="EMBL/GenBank/DDBJ databases">
        <title>Genomes of Antarctic Bizionia species.</title>
        <authorList>
            <person name="Bowman J.P."/>
        </authorList>
    </citation>
    <scope>NUCLEOTIDE SEQUENCE [LARGE SCALE GENOMIC DNA]</scope>
    <source>
        <strain evidence="3 4">APA-1</strain>
    </source>
</reference>
<dbReference type="OrthoDB" id="9777090at2"/>
<dbReference type="PANTHER" id="PTHR12277:SF81">
    <property type="entry name" value="PROTEIN ABHD13"/>
    <property type="match status" value="1"/>
</dbReference>
<feature type="transmembrane region" description="Helical" evidence="1">
    <location>
        <begin position="12"/>
        <end position="32"/>
    </location>
</feature>
<accession>A0A5D0R125</accession>
<dbReference type="InterPro" id="IPR022742">
    <property type="entry name" value="Hydrolase_4"/>
</dbReference>
<dbReference type="Pfam" id="PF12146">
    <property type="entry name" value="Hydrolase_4"/>
    <property type="match status" value="1"/>
</dbReference>
<dbReference type="Gene3D" id="3.40.50.1820">
    <property type="entry name" value="alpha/beta hydrolase"/>
    <property type="match status" value="1"/>
</dbReference>
<sequence>MKLNFPKLFRRFIRIIAVLFGLYILSLIFVYFKQERFFFNPKHLEKNYAFTFKEPFEELNIPVTETISLNALLFKTEQTKKGIIIYFHGNAGAIHDWGKRAPLYLNNGYDILFFDYRGYGKSDGEYSEAQELFNDGQAIYNFVKKDYSEDQIVLLGYSLGSGIAAYVASKNNPKQLILNAPYYSWKTLIAEEIAPPIPTFLIKYDIPTYQFITSVKSPITIFYGTRDFLIHPETNAKKLQKINPGNITLFPITDGGHNGLHITKQYYDELKRVL</sequence>
<keyword evidence="1" id="KW-0812">Transmembrane</keyword>
<evidence type="ECO:0000313" key="3">
    <source>
        <dbReference type="EMBL" id="TYB74675.1"/>
    </source>
</evidence>
<gene>
    <name evidence="3" type="ORF">ES675_00625</name>
</gene>
<evidence type="ECO:0000256" key="1">
    <source>
        <dbReference type="SAM" id="Phobius"/>
    </source>
</evidence>
<proteinExistence type="predicted"/>
<keyword evidence="1" id="KW-0472">Membrane</keyword>
<dbReference type="RefSeq" id="WP_082985921.1">
    <property type="nucleotide sequence ID" value="NZ_VSKL01000001.1"/>
</dbReference>
<evidence type="ECO:0000313" key="4">
    <source>
        <dbReference type="Proteomes" id="UP000324358"/>
    </source>
</evidence>
<comment type="caution">
    <text evidence="3">The sequence shown here is derived from an EMBL/GenBank/DDBJ whole genome shotgun (WGS) entry which is preliminary data.</text>
</comment>
<dbReference type="EMBL" id="VSKL01000001">
    <property type="protein sequence ID" value="TYB74675.1"/>
    <property type="molecule type" value="Genomic_DNA"/>
</dbReference>
<feature type="domain" description="Serine aminopeptidase S33" evidence="2">
    <location>
        <begin position="80"/>
        <end position="195"/>
    </location>
</feature>
<name>A0A5D0R125_9FLAO</name>
<keyword evidence="1" id="KW-1133">Transmembrane helix</keyword>
<dbReference type="InterPro" id="IPR029058">
    <property type="entry name" value="AB_hydrolase_fold"/>
</dbReference>
<dbReference type="AlphaFoldDB" id="A0A5D0R125"/>
<evidence type="ECO:0000259" key="2">
    <source>
        <dbReference type="Pfam" id="PF12146"/>
    </source>
</evidence>
<dbReference type="SUPFAM" id="SSF53474">
    <property type="entry name" value="alpha/beta-Hydrolases"/>
    <property type="match status" value="1"/>
</dbReference>
<dbReference type="Proteomes" id="UP000324358">
    <property type="component" value="Unassembled WGS sequence"/>
</dbReference>
<dbReference type="PANTHER" id="PTHR12277">
    <property type="entry name" value="ALPHA/BETA HYDROLASE DOMAIN-CONTAINING PROTEIN"/>
    <property type="match status" value="1"/>
</dbReference>
<protein>
    <submittedName>
        <fullName evidence="3">Lysophospholipase</fullName>
    </submittedName>
</protein>